<dbReference type="Proteomes" id="UP000180098">
    <property type="component" value="Unassembled WGS sequence"/>
</dbReference>
<dbReference type="OrthoDB" id="2884065at2"/>
<sequence length="131" mass="15297">MNAIFTTEKVKYEVNRLGYTRNGHFVQGEVNLKQLTIGQPAIIEFKLNGHKQIIKTDTVTDIEQCPDCFKNRLDKEVHPYNISVIRKDRSIIKLMRIGTEEQVRKWVTNRFPNEKITYRIAPIPVRKKGVS</sequence>
<keyword evidence="2" id="KW-1185">Reference proteome</keyword>
<comment type="caution">
    <text evidence="1">The sequence shown here is derived from an EMBL/GenBank/DDBJ whole genome shotgun (WGS) entry which is preliminary data.</text>
</comment>
<dbReference type="RefSeq" id="WP_071313643.1">
    <property type="nucleotide sequence ID" value="NZ_MLQQ01000027.1"/>
</dbReference>
<gene>
    <name evidence="1" type="ORF">BKP35_12225</name>
</gene>
<evidence type="ECO:0000313" key="1">
    <source>
        <dbReference type="EMBL" id="OIJ11503.1"/>
    </source>
</evidence>
<name>A0A1S2LHF7_9BACI</name>
<organism evidence="1 2">
    <name type="scientific">Anaerobacillus arseniciselenatis</name>
    <dbReference type="NCBI Taxonomy" id="85682"/>
    <lineage>
        <taxon>Bacteria</taxon>
        <taxon>Bacillati</taxon>
        <taxon>Bacillota</taxon>
        <taxon>Bacilli</taxon>
        <taxon>Bacillales</taxon>
        <taxon>Bacillaceae</taxon>
        <taxon>Anaerobacillus</taxon>
    </lineage>
</organism>
<protein>
    <submittedName>
        <fullName evidence="1">Uncharacterized protein</fullName>
    </submittedName>
</protein>
<accession>A0A1S2LHF7</accession>
<evidence type="ECO:0000313" key="2">
    <source>
        <dbReference type="Proteomes" id="UP000180098"/>
    </source>
</evidence>
<proteinExistence type="predicted"/>
<reference evidence="1 2" key="1">
    <citation type="submission" date="2016-10" db="EMBL/GenBank/DDBJ databases">
        <title>Draft genome sequences of four alkaliphilic bacteria belonging to the Anaerobacillus genus.</title>
        <authorList>
            <person name="Bassil N.M."/>
            <person name="Lloyd J.R."/>
        </authorList>
    </citation>
    <scope>NUCLEOTIDE SEQUENCE [LARGE SCALE GENOMIC DNA]</scope>
    <source>
        <strain evidence="1 2">DSM 15340</strain>
    </source>
</reference>
<dbReference type="EMBL" id="MLQQ01000027">
    <property type="protein sequence ID" value="OIJ11503.1"/>
    <property type="molecule type" value="Genomic_DNA"/>
</dbReference>
<dbReference type="AlphaFoldDB" id="A0A1S2LHF7"/>